<feature type="repeat" description="Cell wall-binding" evidence="3">
    <location>
        <begin position="256"/>
        <end position="275"/>
    </location>
</feature>
<dbReference type="EMBL" id="ACOM01000005">
    <property type="protein sequence ID" value="EEP53715.1"/>
    <property type="molecule type" value="Genomic_DNA"/>
</dbReference>
<dbReference type="Pfam" id="PF01473">
    <property type="entry name" value="Choline_bind_1"/>
    <property type="match status" value="1"/>
</dbReference>
<dbReference type="STRING" id="1492.ATN24_13770"/>
<gene>
    <name evidence="5" type="ORF">CLP_2894</name>
</gene>
<evidence type="ECO:0000313" key="6">
    <source>
        <dbReference type="Proteomes" id="UP000003081"/>
    </source>
</evidence>
<dbReference type="GO" id="GO:0009253">
    <property type="term" value="P:peptidoglycan catabolic process"/>
    <property type="evidence" value="ECO:0007669"/>
    <property type="project" value="InterPro"/>
</dbReference>
<evidence type="ECO:0000256" key="3">
    <source>
        <dbReference type="PROSITE-ProRule" id="PRU00591"/>
    </source>
</evidence>
<accession>C4II10</accession>
<dbReference type="PANTHER" id="PTHR30404">
    <property type="entry name" value="N-ACETYLMURAMOYL-L-ALANINE AMIDASE"/>
    <property type="match status" value="1"/>
</dbReference>
<dbReference type="PANTHER" id="PTHR30404:SF0">
    <property type="entry name" value="N-ACETYLMURAMOYL-L-ALANINE AMIDASE AMIC"/>
    <property type="match status" value="1"/>
</dbReference>
<evidence type="ECO:0000256" key="2">
    <source>
        <dbReference type="ARBA" id="ARBA00022801"/>
    </source>
</evidence>
<dbReference type="InterPro" id="IPR018337">
    <property type="entry name" value="Cell_wall/Cho-bd_repeat"/>
</dbReference>
<feature type="domain" description="MurNAc-LAA" evidence="4">
    <location>
        <begin position="70"/>
        <end position="174"/>
    </location>
</feature>
<dbReference type="PROSITE" id="PS51170">
    <property type="entry name" value="CW"/>
    <property type="match status" value="1"/>
</dbReference>
<dbReference type="eggNOG" id="COG0860">
    <property type="taxonomic scope" value="Bacteria"/>
</dbReference>
<dbReference type="CDD" id="cd02696">
    <property type="entry name" value="MurNAc-LAA"/>
    <property type="match status" value="1"/>
</dbReference>
<keyword evidence="2 5" id="KW-0378">Hydrolase</keyword>
<reference evidence="5 6" key="1">
    <citation type="submission" date="2009-08" db="EMBL/GenBank/DDBJ databases">
        <authorList>
            <person name="Shrivastava S."/>
            <person name="Brinkac L.B."/>
            <person name="Brown J.L."/>
            <person name="Bruce D.B."/>
            <person name="Detter C."/>
            <person name="Green L.D."/>
            <person name="Munk C.A."/>
            <person name="Rogers Y.C."/>
            <person name="Tapia R."/>
            <person name="Sims D.R."/>
            <person name="Smith L.A."/>
            <person name="Smith T.J."/>
            <person name="Sutton G."/>
            <person name="Brettin T."/>
        </authorList>
    </citation>
    <scope>NUCLEOTIDE SEQUENCE [LARGE SCALE GENOMIC DNA]</scope>
    <source>
        <strain evidence="6">E4 str. BoNT E BL5262</strain>
    </source>
</reference>
<organism evidence="5 6">
    <name type="scientific">Clostridium butyricum E4 str. BoNT E BL5262</name>
    <dbReference type="NCBI Taxonomy" id="632245"/>
    <lineage>
        <taxon>Bacteria</taxon>
        <taxon>Bacillati</taxon>
        <taxon>Bacillota</taxon>
        <taxon>Clostridia</taxon>
        <taxon>Eubacteriales</taxon>
        <taxon>Clostridiaceae</taxon>
        <taxon>Clostridium</taxon>
    </lineage>
</organism>
<keyword evidence="1" id="KW-0677">Repeat</keyword>
<dbReference type="eggNOG" id="COG5263">
    <property type="taxonomic scope" value="Bacteria"/>
</dbReference>
<comment type="caution">
    <text evidence="5">The sequence shown here is derived from an EMBL/GenBank/DDBJ whole genome shotgun (WGS) entry which is preliminary data.</text>
</comment>
<dbReference type="GO" id="GO:0008745">
    <property type="term" value="F:N-acetylmuramoyl-L-alanine amidase activity"/>
    <property type="evidence" value="ECO:0007669"/>
    <property type="project" value="InterPro"/>
</dbReference>
<name>C4II10_CLOBU</name>
<dbReference type="Pfam" id="PF01520">
    <property type="entry name" value="Amidase_3"/>
    <property type="match status" value="1"/>
</dbReference>
<dbReference type="SUPFAM" id="SSF69360">
    <property type="entry name" value="Cell wall binding repeat"/>
    <property type="match status" value="1"/>
</dbReference>
<keyword evidence="6" id="KW-1185">Reference proteome</keyword>
<dbReference type="RefSeq" id="WP_003407415.1">
    <property type="nucleotide sequence ID" value="NZ_ACOM01000005.1"/>
</dbReference>
<dbReference type="InterPro" id="IPR050695">
    <property type="entry name" value="N-acetylmuramoyl_amidase_3"/>
</dbReference>
<dbReference type="Gene3D" id="2.10.270.10">
    <property type="entry name" value="Cholin Binding"/>
    <property type="match status" value="1"/>
</dbReference>
<proteinExistence type="predicted"/>
<dbReference type="HOGENOM" id="CLU_066391_0_0_9"/>
<sequence>MEKMKHIISVGHTSSGNIGCGAVGKLNESNCTREIGPAVADYIKIAGEESVLLRIDKSNSYNYEDCYVRASQANEIGADTFTEIHINAGGAGASGVEVLLNSMDSRMKPYAEKICENISLALNIPNRGVKVQSLIVLKRTSMPGMLVECCFVDSPDAEKYNPNIIAKAIAGALVNKDLSEDDSVKLGWNKSDDNRWWYCTDIQNKNYYKSEWKLIDGKWYLFDYYGWCITGWVYYQTYKDKKDVWYYLDSMNCDMAIGWKNIKGEWYYFNNDGEMQTGWIKDNGKDYLLYSSGAMAHDTTAYGYSFDSNGVATKI</sequence>
<dbReference type="GO" id="GO:0030288">
    <property type="term" value="C:outer membrane-bounded periplasmic space"/>
    <property type="evidence" value="ECO:0007669"/>
    <property type="project" value="TreeGrafter"/>
</dbReference>
<evidence type="ECO:0000313" key="5">
    <source>
        <dbReference type="EMBL" id="EEP53715.1"/>
    </source>
</evidence>
<evidence type="ECO:0000259" key="4">
    <source>
        <dbReference type="SMART" id="SM00646"/>
    </source>
</evidence>
<evidence type="ECO:0000256" key="1">
    <source>
        <dbReference type="ARBA" id="ARBA00022737"/>
    </source>
</evidence>
<dbReference type="SUPFAM" id="SSF53187">
    <property type="entry name" value="Zn-dependent exopeptidases"/>
    <property type="match status" value="1"/>
</dbReference>
<dbReference type="Gene3D" id="3.40.630.40">
    <property type="entry name" value="Zn-dependent exopeptidases"/>
    <property type="match status" value="1"/>
</dbReference>
<dbReference type="AlphaFoldDB" id="C4II10"/>
<protein>
    <submittedName>
        <fullName evidence="5">Cell wall hydrolase/autolysin</fullName>
    </submittedName>
</protein>
<dbReference type="Proteomes" id="UP000003081">
    <property type="component" value="Unassembled WGS sequence"/>
</dbReference>
<dbReference type="InterPro" id="IPR002508">
    <property type="entry name" value="MurNAc-LAA_cat"/>
</dbReference>
<dbReference type="Pfam" id="PF19127">
    <property type="entry name" value="Choline_bind_3"/>
    <property type="match status" value="1"/>
</dbReference>
<dbReference type="SMART" id="SM00646">
    <property type="entry name" value="Ami_3"/>
    <property type="match status" value="1"/>
</dbReference>